<feature type="region of interest" description="Disordered" evidence="1">
    <location>
        <begin position="556"/>
        <end position="577"/>
    </location>
</feature>
<sequence length="577" mass="64079">MDDLPHYGSFKTVQPQGDGSDGRVQSNLAMILRASRPWLLRRERIGIRRFRNSAVLIPNSIQQTRPSDLINLIKPVHREYLDKERTIVFFLTPVFASWLQDHQSFLRPAVERAFEHIFQDTSSSQDTVVSSLAAVVDKLPIPICRLSQRAHDVHQTRKDGLEEGASVAISPWDYVGYDGVAYATVQSGYIQTQARIDGKALGSVGFAAASCTGHLPLANTIFHTGSPTTLVWTEWMKRDDTQDLHLISKKDLTRAVLKTGRTDVDRTQPPVSSVPLIPLTPPRFVEASMGNIVRRIRTEEGKSMTASEELESVVPRYFKARNEAPRPMSVWALVIPEDRIQIIEKHASRWLDRFRGHTPYESVWRSRFPEPYDISIGQDSPLFYGAHLRKVLSGGGGWGKKAGLLSLDPSPAAEDVAPFPGQDNAADIEEVPDLSTALGNVVKPGDSIQFFTTPTAQAFDGCDAEPNLRSAISAFMNMGENPDTWAFGTIPSTVDADEAGSWQHKPAEERTVYEFSNFFGALTEGGMTVSYSDEQAQGTAQVTKIDVPYSRISVSEVHQPIDNESPIRDDVRSPEHR</sequence>
<organism evidence="2 3">
    <name type="scientific">Westerdykella ornata</name>
    <dbReference type="NCBI Taxonomy" id="318751"/>
    <lineage>
        <taxon>Eukaryota</taxon>
        <taxon>Fungi</taxon>
        <taxon>Dikarya</taxon>
        <taxon>Ascomycota</taxon>
        <taxon>Pezizomycotina</taxon>
        <taxon>Dothideomycetes</taxon>
        <taxon>Pleosporomycetidae</taxon>
        <taxon>Pleosporales</taxon>
        <taxon>Sporormiaceae</taxon>
        <taxon>Westerdykella</taxon>
    </lineage>
</organism>
<name>A0A6A6JQK9_WESOR</name>
<reference evidence="2" key="1">
    <citation type="journal article" date="2020" name="Stud. Mycol.">
        <title>101 Dothideomycetes genomes: a test case for predicting lifestyles and emergence of pathogens.</title>
        <authorList>
            <person name="Haridas S."/>
            <person name="Albert R."/>
            <person name="Binder M."/>
            <person name="Bloem J."/>
            <person name="Labutti K."/>
            <person name="Salamov A."/>
            <person name="Andreopoulos B."/>
            <person name="Baker S."/>
            <person name="Barry K."/>
            <person name="Bills G."/>
            <person name="Bluhm B."/>
            <person name="Cannon C."/>
            <person name="Castanera R."/>
            <person name="Culley D."/>
            <person name="Daum C."/>
            <person name="Ezra D."/>
            <person name="Gonzalez J."/>
            <person name="Henrissat B."/>
            <person name="Kuo A."/>
            <person name="Liang C."/>
            <person name="Lipzen A."/>
            <person name="Lutzoni F."/>
            <person name="Magnuson J."/>
            <person name="Mondo S."/>
            <person name="Nolan M."/>
            <person name="Ohm R."/>
            <person name="Pangilinan J."/>
            <person name="Park H.-J."/>
            <person name="Ramirez L."/>
            <person name="Alfaro M."/>
            <person name="Sun H."/>
            <person name="Tritt A."/>
            <person name="Yoshinaga Y."/>
            <person name="Zwiers L.-H."/>
            <person name="Turgeon B."/>
            <person name="Goodwin S."/>
            <person name="Spatafora J."/>
            <person name="Crous P."/>
            <person name="Grigoriev I."/>
        </authorList>
    </citation>
    <scope>NUCLEOTIDE SEQUENCE</scope>
    <source>
        <strain evidence="2">CBS 379.55</strain>
    </source>
</reference>
<dbReference type="AlphaFoldDB" id="A0A6A6JQK9"/>
<dbReference type="OrthoDB" id="1744869at2759"/>
<gene>
    <name evidence="2" type="ORF">EI97DRAFT_216390</name>
</gene>
<evidence type="ECO:0000256" key="1">
    <source>
        <dbReference type="SAM" id="MobiDB-lite"/>
    </source>
</evidence>
<keyword evidence="3" id="KW-1185">Reference proteome</keyword>
<feature type="compositionally biased region" description="Polar residues" evidence="1">
    <location>
        <begin position="11"/>
        <end position="22"/>
    </location>
</feature>
<evidence type="ECO:0000313" key="2">
    <source>
        <dbReference type="EMBL" id="KAF2278667.1"/>
    </source>
</evidence>
<accession>A0A6A6JQK9</accession>
<dbReference type="Proteomes" id="UP000800097">
    <property type="component" value="Unassembled WGS sequence"/>
</dbReference>
<dbReference type="RefSeq" id="XP_033656206.1">
    <property type="nucleotide sequence ID" value="XM_033793823.1"/>
</dbReference>
<protein>
    <submittedName>
        <fullName evidence="2">Uncharacterized protein</fullName>
    </submittedName>
</protein>
<feature type="compositionally biased region" description="Basic and acidic residues" evidence="1">
    <location>
        <begin position="559"/>
        <end position="577"/>
    </location>
</feature>
<dbReference type="EMBL" id="ML986487">
    <property type="protein sequence ID" value="KAF2278667.1"/>
    <property type="molecule type" value="Genomic_DNA"/>
</dbReference>
<dbReference type="GeneID" id="54546998"/>
<evidence type="ECO:0000313" key="3">
    <source>
        <dbReference type="Proteomes" id="UP000800097"/>
    </source>
</evidence>
<feature type="region of interest" description="Disordered" evidence="1">
    <location>
        <begin position="1"/>
        <end position="22"/>
    </location>
</feature>
<proteinExistence type="predicted"/>